<name>A0A5C5RS92_9ACTN</name>
<feature type="transmembrane region" description="Helical" evidence="6">
    <location>
        <begin position="340"/>
        <end position="360"/>
    </location>
</feature>
<evidence type="ECO:0000313" key="7">
    <source>
        <dbReference type="EMBL" id="TWS25634.1"/>
    </source>
</evidence>
<dbReference type="Proteomes" id="UP000319375">
    <property type="component" value="Unassembled WGS sequence"/>
</dbReference>
<evidence type="ECO:0000256" key="4">
    <source>
        <dbReference type="ARBA" id="ARBA00022989"/>
    </source>
</evidence>
<sequence>MVGLLASIVTVAVTTRHLGPVSYGHLTTAIVFVGLWTSLTELGIGAVIVRRVTSGVGDLTHLVRVNAGLSLVYCVPLTLLTCLTGWAVYGDDPQVVWMIAIVGGTLLLTTLSSCFQPVFLTDVRFGAIAASDVLGRVLSLVGTVVLIAIRADLVWFAAVQLIPPAVALLVQGIVAHRLVGVRPIFSAKESWHLVRESLPQTGVLIVAALYWRADGFLLSLLSTADQVGAYGLAYTIAFNATVISAVYLTSALSTMTNLFATDKQAFARFAERSVEALLFIGAPLAVVGMILSPGLIRLLGSAEFVAAGGLTLGLLFVAVAVTFLTAALSQALFAAHDQVFLLRLNVLNLLGNIVLNLVLIPHYGAAGAGISLAVSELIGLVVAGWRLTRRSPYRTPWRFGLHLCVPLAASSATCLVLSDLPVLVTGAAAATVYLAANLIVGPVHLKSVKAMLTQRDPAPAGEPGTEGNAS</sequence>
<accession>A0A5C5RS92</accession>
<feature type="transmembrane region" description="Helical" evidence="6">
    <location>
        <begin position="304"/>
        <end position="328"/>
    </location>
</feature>
<keyword evidence="3 6" id="KW-0812">Transmembrane</keyword>
<dbReference type="Pfam" id="PF01943">
    <property type="entry name" value="Polysacc_synt"/>
    <property type="match status" value="1"/>
</dbReference>
<comment type="caution">
    <text evidence="7">The sequence shown here is derived from an EMBL/GenBank/DDBJ whole genome shotgun (WGS) entry which is preliminary data.</text>
</comment>
<dbReference type="InterPro" id="IPR050833">
    <property type="entry name" value="Poly_Biosynth_Transport"/>
</dbReference>
<evidence type="ECO:0000256" key="1">
    <source>
        <dbReference type="ARBA" id="ARBA00004651"/>
    </source>
</evidence>
<protein>
    <submittedName>
        <fullName evidence="7">Flippase</fullName>
    </submittedName>
</protein>
<comment type="subcellular location">
    <subcellularLocation>
        <location evidence="1">Cell membrane</location>
        <topology evidence="1">Multi-pass membrane protein</topology>
    </subcellularLocation>
</comment>
<dbReference type="AlphaFoldDB" id="A0A5C5RS92"/>
<keyword evidence="2" id="KW-1003">Cell membrane</keyword>
<feature type="transmembrane region" description="Helical" evidence="6">
    <location>
        <begin position="28"/>
        <end position="49"/>
    </location>
</feature>
<feature type="transmembrane region" description="Helical" evidence="6">
    <location>
        <begin position="276"/>
        <end position="298"/>
    </location>
</feature>
<evidence type="ECO:0000256" key="6">
    <source>
        <dbReference type="SAM" id="Phobius"/>
    </source>
</evidence>
<feature type="transmembrane region" description="Helical" evidence="6">
    <location>
        <begin position="424"/>
        <end position="445"/>
    </location>
</feature>
<dbReference type="PANTHER" id="PTHR30250">
    <property type="entry name" value="PST FAMILY PREDICTED COLANIC ACID TRANSPORTER"/>
    <property type="match status" value="1"/>
</dbReference>
<feature type="transmembrane region" description="Helical" evidence="6">
    <location>
        <begin position="399"/>
        <end position="418"/>
    </location>
</feature>
<feature type="transmembrane region" description="Helical" evidence="6">
    <location>
        <begin position="95"/>
        <end position="115"/>
    </location>
</feature>
<dbReference type="EMBL" id="VIGX01000025">
    <property type="protein sequence ID" value="TWS25634.1"/>
    <property type="molecule type" value="Genomic_DNA"/>
</dbReference>
<dbReference type="OrthoDB" id="3742809at2"/>
<keyword evidence="4 6" id="KW-1133">Transmembrane helix</keyword>
<dbReference type="RefSeq" id="WP_114515417.1">
    <property type="nucleotide sequence ID" value="NZ_VIGX01000025.1"/>
</dbReference>
<dbReference type="PANTHER" id="PTHR30250:SF11">
    <property type="entry name" value="O-ANTIGEN TRANSPORTER-RELATED"/>
    <property type="match status" value="1"/>
</dbReference>
<feature type="transmembrane region" description="Helical" evidence="6">
    <location>
        <begin position="127"/>
        <end position="149"/>
    </location>
</feature>
<dbReference type="InterPro" id="IPR002797">
    <property type="entry name" value="Polysacc_synth"/>
</dbReference>
<dbReference type="GO" id="GO:0005886">
    <property type="term" value="C:plasma membrane"/>
    <property type="evidence" value="ECO:0007669"/>
    <property type="project" value="UniProtKB-SubCell"/>
</dbReference>
<keyword evidence="5 6" id="KW-0472">Membrane</keyword>
<evidence type="ECO:0000256" key="5">
    <source>
        <dbReference type="ARBA" id="ARBA00023136"/>
    </source>
</evidence>
<keyword evidence="8" id="KW-1185">Reference proteome</keyword>
<gene>
    <name evidence="7" type="ORF">FK530_22630</name>
</gene>
<evidence type="ECO:0000256" key="3">
    <source>
        <dbReference type="ARBA" id="ARBA00022692"/>
    </source>
</evidence>
<proteinExistence type="predicted"/>
<feature type="transmembrane region" description="Helical" evidence="6">
    <location>
        <begin position="233"/>
        <end position="255"/>
    </location>
</feature>
<feature type="transmembrane region" description="Helical" evidence="6">
    <location>
        <begin position="366"/>
        <end position="387"/>
    </location>
</feature>
<evidence type="ECO:0000256" key="2">
    <source>
        <dbReference type="ARBA" id="ARBA00022475"/>
    </source>
</evidence>
<feature type="transmembrane region" description="Helical" evidence="6">
    <location>
        <begin position="70"/>
        <end position="89"/>
    </location>
</feature>
<reference evidence="7 8" key="1">
    <citation type="submission" date="2019-06" db="EMBL/GenBank/DDBJ databases">
        <title>Tsukamurella conjunctivitidis sp. nov., Tsukamurella assacharolytica sp. nov. and Tsukamurella sputae sp. nov. isolated from patients with conjunctivitis, bacteraemia (lymphoma) and respiratory infection (sputum) in Hong Kong.</title>
        <authorList>
            <person name="Teng J.L.L."/>
            <person name="Lee H.H."/>
            <person name="Fong J.Y.H."/>
            <person name="Fok K.M.N."/>
            <person name="Lau S.K.P."/>
            <person name="Woo P.C.Y."/>
        </authorList>
    </citation>
    <scope>NUCLEOTIDE SEQUENCE [LARGE SCALE GENOMIC DNA]</scope>
    <source>
        <strain evidence="7 8">HKU72</strain>
    </source>
</reference>
<dbReference type="CDD" id="cd13128">
    <property type="entry name" value="MATE_Wzx_like"/>
    <property type="match status" value="1"/>
</dbReference>
<organism evidence="7 8">
    <name type="scientific">Tsukamurella conjunctivitidis</name>
    <dbReference type="NCBI Taxonomy" id="2592068"/>
    <lineage>
        <taxon>Bacteria</taxon>
        <taxon>Bacillati</taxon>
        <taxon>Actinomycetota</taxon>
        <taxon>Actinomycetes</taxon>
        <taxon>Mycobacteriales</taxon>
        <taxon>Tsukamurellaceae</taxon>
        <taxon>Tsukamurella</taxon>
    </lineage>
</organism>
<evidence type="ECO:0000313" key="8">
    <source>
        <dbReference type="Proteomes" id="UP000319375"/>
    </source>
</evidence>